<keyword evidence="2" id="KW-1185">Reference proteome</keyword>
<reference evidence="1 2" key="1">
    <citation type="journal article" date="2021" name="BMC Biol.">
        <title>Horizontally acquired antibacterial genes associated with adaptive radiation of ladybird beetles.</title>
        <authorList>
            <person name="Li H.S."/>
            <person name="Tang X.F."/>
            <person name="Huang Y.H."/>
            <person name="Xu Z.Y."/>
            <person name="Chen M.L."/>
            <person name="Du X.Y."/>
            <person name="Qiu B.Y."/>
            <person name="Chen P.T."/>
            <person name="Zhang W."/>
            <person name="Slipinski A."/>
            <person name="Escalona H.E."/>
            <person name="Waterhouse R.M."/>
            <person name="Zwick A."/>
            <person name="Pang H."/>
        </authorList>
    </citation>
    <scope>NUCLEOTIDE SEQUENCE [LARGE SCALE GENOMIC DNA]</scope>
    <source>
        <strain evidence="1">SYSU2018</strain>
    </source>
</reference>
<proteinExistence type="predicted"/>
<dbReference type="Proteomes" id="UP001516400">
    <property type="component" value="Unassembled WGS sequence"/>
</dbReference>
<comment type="caution">
    <text evidence="1">The sequence shown here is derived from an EMBL/GenBank/DDBJ whole genome shotgun (WGS) entry which is preliminary data.</text>
</comment>
<dbReference type="AlphaFoldDB" id="A0ABD2MSR6"/>
<dbReference type="EMBL" id="JABFTP020000021">
    <property type="protein sequence ID" value="KAL3269141.1"/>
    <property type="molecule type" value="Genomic_DNA"/>
</dbReference>
<evidence type="ECO:0000313" key="1">
    <source>
        <dbReference type="EMBL" id="KAL3269141.1"/>
    </source>
</evidence>
<sequence length="380" mass="44609">MYNQDLQKVVRNFLIQIFDQQYLFNYLKQQGVFYRGTYEKVSIENVLEYILNNQGIFDKTVLIELIKTPILRNILVEQGVFNKYVVQQILYVLSSQGTYDPELLEQLVNRQALKYQLINQGIFKNYIFTQIVVRDVLTNSLYQKEFYGQEQLVQLVKNSVLRNVLVQQGIFNENVLYKLLNALNSQTVYTQTLLRQLVNKQVLRNILIQQGIVDYTVLDQLVNNEILGLKVLLKIKSYQQTPRTSYKQLFGVSSNIPEFTYGQGYPHGQNFVGINFEKTIVKPVNQEYPGIEVFSENQREFYPTEYNRFNPWFYGQNKISTGINKMDYLKNIIYGQQGGIYQGQYPTQGFQGYYAQFPGYYNYQGSQGIYGQYPVEQQIY</sequence>
<organism evidence="1 2">
    <name type="scientific">Cryptolaemus montrouzieri</name>
    <dbReference type="NCBI Taxonomy" id="559131"/>
    <lineage>
        <taxon>Eukaryota</taxon>
        <taxon>Metazoa</taxon>
        <taxon>Ecdysozoa</taxon>
        <taxon>Arthropoda</taxon>
        <taxon>Hexapoda</taxon>
        <taxon>Insecta</taxon>
        <taxon>Pterygota</taxon>
        <taxon>Neoptera</taxon>
        <taxon>Endopterygota</taxon>
        <taxon>Coleoptera</taxon>
        <taxon>Polyphaga</taxon>
        <taxon>Cucujiformia</taxon>
        <taxon>Coccinelloidea</taxon>
        <taxon>Coccinellidae</taxon>
        <taxon>Scymninae</taxon>
        <taxon>Scymnini</taxon>
        <taxon>Cryptolaemus</taxon>
    </lineage>
</organism>
<evidence type="ECO:0000313" key="2">
    <source>
        <dbReference type="Proteomes" id="UP001516400"/>
    </source>
</evidence>
<name>A0ABD2MSR6_9CUCU</name>
<gene>
    <name evidence="1" type="ORF">HHI36_008221</name>
</gene>
<accession>A0ABD2MSR6</accession>
<protein>
    <submittedName>
        <fullName evidence="1">Uncharacterized protein</fullName>
    </submittedName>
</protein>